<dbReference type="EMBL" id="AP022038">
    <property type="protein sequence ID" value="BBR38757.1"/>
    <property type="molecule type" value="Genomic_DNA"/>
</dbReference>
<dbReference type="Pfam" id="PF03992">
    <property type="entry name" value="ABM"/>
    <property type="match status" value="1"/>
</dbReference>
<dbReference type="SUPFAM" id="SSF54909">
    <property type="entry name" value="Dimeric alpha+beta barrel"/>
    <property type="match status" value="1"/>
</dbReference>
<organism evidence="2 3">
    <name type="scientific">Aeromonas veronii</name>
    <dbReference type="NCBI Taxonomy" id="654"/>
    <lineage>
        <taxon>Bacteria</taxon>
        <taxon>Pseudomonadati</taxon>
        <taxon>Pseudomonadota</taxon>
        <taxon>Gammaproteobacteria</taxon>
        <taxon>Aeromonadales</taxon>
        <taxon>Aeromonadaceae</taxon>
        <taxon>Aeromonas</taxon>
    </lineage>
</organism>
<keyword evidence="2" id="KW-0560">Oxidoreductase</keyword>
<dbReference type="InterPro" id="IPR011008">
    <property type="entry name" value="Dimeric_a/b-barrel"/>
</dbReference>
<proteinExistence type="predicted"/>
<reference evidence="2 3" key="1">
    <citation type="submission" date="2019-12" db="EMBL/GenBank/DDBJ databases">
        <title>complete genome sequences of Aeromonas veronii str. WP3-W19-ESBL-03 isolated from wastewater treatment plant effluent.</title>
        <authorList>
            <person name="Sekizuka T."/>
            <person name="Itokawa K."/>
            <person name="Yatsu K."/>
            <person name="Inamine Y."/>
            <person name="Kuroda M."/>
        </authorList>
    </citation>
    <scope>NUCLEOTIDE SEQUENCE [LARGE SCALE GENOMIC DNA]</scope>
    <source>
        <strain evidence="2 3">WP3-W19-ESBL-03</strain>
    </source>
</reference>
<dbReference type="AlphaFoldDB" id="A0A6S5BPG9"/>
<accession>A0A6S5BPG9</accession>
<dbReference type="Gene3D" id="3.30.70.100">
    <property type="match status" value="1"/>
</dbReference>
<name>A0A6S5BPG9_AERVE</name>
<keyword evidence="2" id="KW-0503">Monooxygenase</keyword>
<protein>
    <submittedName>
        <fullName evidence="2">Antibiotic biosynthesis monooxygenase</fullName>
    </submittedName>
</protein>
<dbReference type="RefSeq" id="WP_182939176.1">
    <property type="nucleotide sequence ID" value="NZ_AP022038.1"/>
</dbReference>
<sequence>MSRVILKGFIIVPSNDLATIKDELDNHIQLTRSESGCLIFKVNQDTLNPCRFDVYEEFVDQAAFQAHQARVKSSHWGEITVNVERFYTVTESTVTGMTATQIT</sequence>
<dbReference type="InterPro" id="IPR007138">
    <property type="entry name" value="ABM_dom"/>
</dbReference>
<gene>
    <name evidence="2" type="ORF">WP3W19E03_12820</name>
</gene>
<evidence type="ECO:0000313" key="3">
    <source>
        <dbReference type="Proteomes" id="UP000515442"/>
    </source>
</evidence>
<dbReference type="Proteomes" id="UP000515442">
    <property type="component" value="Chromosome"/>
</dbReference>
<feature type="domain" description="ABM" evidence="1">
    <location>
        <begin position="12"/>
        <end position="70"/>
    </location>
</feature>
<evidence type="ECO:0000259" key="1">
    <source>
        <dbReference type="Pfam" id="PF03992"/>
    </source>
</evidence>
<evidence type="ECO:0000313" key="2">
    <source>
        <dbReference type="EMBL" id="BBR38757.1"/>
    </source>
</evidence>
<dbReference type="GO" id="GO:0004497">
    <property type="term" value="F:monooxygenase activity"/>
    <property type="evidence" value="ECO:0007669"/>
    <property type="project" value="UniProtKB-KW"/>
</dbReference>